<dbReference type="InterPro" id="IPR000782">
    <property type="entry name" value="FAS1_domain"/>
</dbReference>
<name>A0ABX2FNM9_9BACT</name>
<dbReference type="EMBL" id="JABSNP010000006">
    <property type="protein sequence ID" value="NRT18780.1"/>
    <property type="molecule type" value="Genomic_DNA"/>
</dbReference>
<dbReference type="PANTHER" id="PTHR10900:SF77">
    <property type="entry name" value="FI19380P1"/>
    <property type="match status" value="1"/>
</dbReference>
<proteinExistence type="predicted"/>
<keyword evidence="4" id="KW-1185">Reference proteome</keyword>
<dbReference type="SMART" id="SM00554">
    <property type="entry name" value="FAS1"/>
    <property type="match status" value="1"/>
</dbReference>
<evidence type="ECO:0000313" key="4">
    <source>
        <dbReference type="Proteomes" id="UP000779507"/>
    </source>
</evidence>
<dbReference type="InterPro" id="IPR050904">
    <property type="entry name" value="Adhesion/Biosynth-related"/>
</dbReference>
<feature type="chain" id="PRO_5045264465" evidence="1">
    <location>
        <begin position="24"/>
        <end position="170"/>
    </location>
</feature>
<dbReference type="RefSeq" id="WP_173809526.1">
    <property type="nucleotide sequence ID" value="NZ_JABSNP010000006.1"/>
</dbReference>
<sequence length="170" mass="17675">MRKQTLFTAFLGLLLLLGTQLTAAAQATNKDLAGSAAVSPDHTTLLKALQAAGLADKAKDKGPYTVFAPTNAAFDKLPAGTVDNLLLPANKKMLSGILTYHVVPGIHKAASLKDGQKLKTVEGEMLTVKKQGESVMIVDVKGGSATVEKADIIATNGVVHSIDAVLMPSK</sequence>
<dbReference type="PANTHER" id="PTHR10900">
    <property type="entry name" value="PERIOSTIN-RELATED"/>
    <property type="match status" value="1"/>
</dbReference>
<dbReference type="Pfam" id="PF02469">
    <property type="entry name" value="Fasciclin"/>
    <property type="match status" value="1"/>
</dbReference>
<evidence type="ECO:0000313" key="3">
    <source>
        <dbReference type="EMBL" id="NRT18780.1"/>
    </source>
</evidence>
<dbReference type="SUPFAM" id="SSF82153">
    <property type="entry name" value="FAS1 domain"/>
    <property type="match status" value="1"/>
</dbReference>
<evidence type="ECO:0000259" key="2">
    <source>
        <dbReference type="PROSITE" id="PS50213"/>
    </source>
</evidence>
<organism evidence="3 4">
    <name type="scientific">Hymenobacter caeli</name>
    <dbReference type="NCBI Taxonomy" id="2735894"/>
    <lineage>
        <taxon>Bacteria</taxon>
        <taxon>Pseudomonadati</taxon>
        <taxon>Bacteroidota</taxon>
        <taxon>Cytophagia</taxon>
        <taxon>Cytophagales</taxon>
        <taxon>Hymenobacteraceae</taxon>
        <taxon>Hymenobacter</taxon>
    </lineage>
</organism>
<evidence type="ECO:0000256" key="1">
    <source>
        <dbReference type="SAM" id="SignalP"/>
    </source>
</evidence>
<dbReference type="Proteomes" id="UP000779507">
    <property type="component" value="Unassembled WGS sequence"/>
</dbReference>
<dbReference type="Gene3D" id="2.30.180.10">
    <property type="entry name" value="FAS1 domain"/>
    <property type="match status" value="1"/>
</dbReference>
<feature type="domain" description="FAS1" evidence="2">
    <location>
        <begin position="29"/>
        <end position="166"/>
    </location>
</feature>
<keyword evidence="1" id="KW-0732">Signal</keyword>
<dbReference type="PROSITE" id="PS50213">
    <property type="entry name" value="FAS1"/>
    <property type="match status" value="1"/>
</dbReference>
<feature type="signal peptide" evidence="1">
    <location>
        <begin position="1"/>
        <end position="23"/>
    </location>
</feature>
<reference evidence="3 4" key="1">
    <citation type="submission" date="2020-05" db="EMBL/GenBank/DDBJ databases">
        <title>Genomic Encyclopedia of Type Strains, Phase IV (KMG-V): Genome sequencing to study the core and pangenomes of soil and plant-associated prokaryotes.</title>
        <authorList>
            <person name="Whitman W."/>
        </authorList>
    </citation>
    <scope>NUCLEOTIDE SEQUENCE [LARGE SCALE GENOMIC DNA]</scope>
    <source>
        <strain evidence="3 4">9A</strain>
    </source>
</reference>
<accession>A0ABX2FNM9</accession>
<protein>
    <submittedName>
        <fullName evidence="3">Surface protein with fasciclin (FAS1) repeats</fullName>
    </submittedName>
</protein>
<comment type="caution">
    <text evidence="3">The sequence shown here is derived from an EMBL/GenBank/DDBJ whole genome shotgun (WGS) entry which is preliminary data.</text>
</comment>
<dbReference type="InterPro" id="IPR036378">
    <property type="entry name" value="FAS1_dom_sf"/>
</dbReference>
<gene>
    <name evidence="3" type="ORF">HNP98_001603</name>
</gene>